<dbReference type="InterPro" id="IPR018960">
    <property type="entry name" value="DUF1990"/>
</dbReference>
<dbReference type="SUPFAM" id="SSF55961">
    <property type="entry name" value="Bet v1-like"/>
    <property type="match status" value="1"/>
</dbReference>
<dbReference type="Pfam" id="PF09348">
    <property type="entry name" value="DUF1990"/>
    <property type="match status" value="1"/>
</dbReference>
<dbReference type="InterPro" id="IPR014457">
    <property type="entry name" value="UCP010260"/>
</dbReference>
<dbReference type="Proteomes" id="UP001596098">
    <property type="component" value="Unassembled WGS sequence"/>
</dbReference>
<name>A0ABW1QSI4_9ACTN</name>
<dbReference type="RefSeq" id="WP_128220721.1">
    <property type="nucleotide sequence ID" value="NZ_CP034929.1"/>
</dbReference>
<dbReference type="PIRSF" id="PIRSF010260">
    <property type="entry name" value="UCP010260"/>
    <property type="match status" value="1"/>
</dbReference>
<organism evidence="2 3">
    <name type="scientific">Nocardioides yefusunii</name>
    <dbReference type="NCBI Taxonomy" id="2500546"/>
    <lineage>
        <taxon>Bacteria</taxon>
        <taxon>Bacillati</taxon>
        <taxon>Actinomycetota</taxon>
        <taxon>Actinomycetes</taxon>
        <taxon>Propionibacteriales</taxon>
        <taxon>Nocardioidaceae</taxon>
        <taxon>Nocardioides</taxon>
    </lineage>
</organism>
<dbReference type="EMBL" id="JBHSQI010000001">
    <property type="protein sequence ID" value="MFC6152441.1"/>
    <property type="molecule type" value="Genomic_DNA"/>
</dbReference>
<evidence type="ECO:0000313" key="2">
    <source>
        <dbReference type="EMBL" id="MFC6152441.1"/>
    </source>
</evidence>
<protein>
    <submittedName>
        <fullName evidence="2">DUF1990 domain-containing protein</fullName>
    </submittedName>
</protein>
<gene>
    <name evidence="2" type="ORF">ACFPWU_02025</name>
</gene>
<keyword evidence="3" id="KW-1185">Reference proteome</keyword>
<feature type="domain" description="DUF1990" evidence="1">
    <location>
        <begin position="28"/>
        <end position="176"/>
    </location>
</feature>
<evidence type="ECO:0000313" key="3">
    <source>
        <dbReference type="Proteomes" id="UP001596098"/>
    </source>
</evidence>
<evidence type="ECO:0000259" key="1">
    <source>
        <dbReference type="Pfam" id="PF09348"/>
    </source>
</evidence>
<reference evidence="3" key="1">
    <citation type="journal article" date="2019" name="Int. J. Syst. Evol. Microbiol.">
        <title>The Global Catalogue of Microorganisms (GCM) 10K type strain sequencing project: providing services to taxonomists for standard genome sequencing and annotation.</title>
        <authorList>
            <consortium name="The Broad Institute Genomics Platform"/>
            <consortium name="The Broad Institute Genome Sequencing Center for Infectious Disease"/>
            <person name="Wu L."/>
            <person name="Ma J."/>
        </authorList>
    </citation>
    <scope>NUCLEOTIDE SEQUENCE [LARGE SCALE GENOMIC DNA]</scope>
    <source>
        <strain evidence="3">DFY28</strain>
    </source>
</reference>
<proteinExistence type="predicted"/>
<comment type="caution">
    <text evidence="2">The sequence shown here is derived from an EMBL/GenBank/DDBJ whole genome shotgun (WGS) entry which is preliminary data.</text>
</comment>
<sequence length="177" mass="19789">MVTLIDAAVAEELRTVSPSHDHPDAVLAEHPRGFRTVHETRFLPGADLGHVGDRLLTWGVHEGAGLDVFVTSPRVAVGEVILMRWRPFAWVPRWTSITVPCRVTHVWNDPDRVGFVYTTLPGHPEHGEELFLLEPVDGGVQFTVTAFSKAGRWFTWLGAPVARRVQDATTRKYLHAL</sequence>
<accession>A0ABW1QSI4</accession>